<dbReference type="Gene3D" id="2.40.330.10">
    <property type="entry name" value="DNA-binding pseudobarrel domain"/>
    <property type="match status" value="3"/>
</dbReference>
<feature type="region of interest" description="Disordered" evidence="6">
    <location>
        <begin position="443"/>
        <end position="466"/>
    </location>
</feature>
<comment type="subcellular location">
    <subcellularLocation>
        <location evidence="1">Nucleus</location>
    </subcellularLocation>
</comment>
<dbReference type="CDD" id="cd10017">
    <property type="entry name" value="B3_DNA"/>
    <property type="match status" value="3"/>
</dbReference>
<dbReference type="Pfam" id="PF02362">
    <property type="entry name" value="B3"/>
    <property type="match status" value="3"/>
</dbReference>
<sequence>MQNSERGDGIKIDNFVEMVSPTTPNPQFRSLKNEGFDAWPSNGSSSKMYTTPSQLNEAQPSFNSALGISEWQDCAASFDGPNFNHGDETQSKNCIMEEFVAINELNAVNKSNQGKSNNIEMYNSQGSLHCKRHPSEHAVSKSKTSYSGEDGIPTEVGGNGRELKNADHKDGRHYECDLSALLEDMGIFISRHFGSITAEQRERAINVARLLKPKNPAFMVILRSRSIKKSCLMYVPAKFANKHLSRDTKFVKLQDSIGKEWPVQIAWRQSGGADLTKGWSRFSKEKNLEKGDMCVFELIRKNDILLKVSRIPEKFVRKFGDELSDVALLRVPNGRVWHVGLTKDGSKILFNDGWDDFVKYHSIGVGYFLVFKYGRNTNFDVLILGTTYCEIEYPYNGENVENHKQKSQHEIKSEDSVEIMDLRTPNPLASPLKKKYFNKRTRSFSKTCPPPMKQNQAKPPFRSAPVTDRRRKKCAASLESPTLEHGYETRLKKKCKMEKLTEINESNVVAENQECDLLEEMGIIVSRRFAGVSAEERARIINASQLFKPKCPSFVIILRARALAKRTVYVPYEFAVKYLSRDANFIKLRDQGGREWPVRVIWRDCGGPFMRFKWKQWDEFSKEKNLEVGDIWLFEIIRKEDYLMKISVFPCKSK</sequence>
<dbReference type="InterPro" id="IPR003340">
    <property type="entry name" value="B3_DNA-bd"/>
</dbReference>
<protein>
    <recommendedName>
        <fullName evidence="7">TF-B3 domain-containing protein</fullName>
    </recommendedName>
</protein>
<keyword evidence="9" id="KW-1185">Reference proteome</keyword>
<accession>A0ABQ8IEX1</accession>
<dbReference type="EMBL" id="JAFEMO010000002">
    <property type="protein sequence ID" value="KAH7575173.1"/>
    <property type="molecule type" value="Genomic_DNA"/>
</dbReference>
<evidence type="ECO:0000256" key="5">
    <source>
        <dbReference type="ARBA" id="ARBA00023242"/>
    </source>
</evidence>
<evidence type="ECO:0000256" key="4">
    <source>
        <dbReference type="ARBA" id="ARBA00023163"/>
    </source>
</evidence>
<feature type="domain" description="TF-B3" evidence="7">
    <location>
        <begin position="218"/>
        <end position="312"/>
    </location>
</feature>
<evidence type="ECO:0000256" key="6">
    <source>
        <dbReference type="SAM" id="MobiDB-lite"/>
    </source>
</evidence>
<organism evidence="8 9">
    <name type="scientific">Xanthoceras sorbifolium</name>
    <dbReference type="NCBI Taxonomy" id="99658"/>
    <lineage>
        <taxon>Eukaryota</taxon>
        <taxon>Viridiplantae</taxon>
        <taxon>Streptophyta</taxon>
        <taxon>Embryophyta</taxon>
        <taxon>Tracheophyta</taxon>
        <taxon>Spermatophyta</taxon>
        <taxon>Magnoliopsida</taxon>
        <taxon>eudicotyledons</taxon>
        <taxon>Gunneridae</taxon>
        <taxon>Pentapetalae</taxon>
        <taxon>rosids</taxon>
        <taxon>malvids</taxon>
        <taxon>Sapindales</taxon>
        <taxon>Sapindaceae</taxon>
        <taxon>Xanthoceroideae</taxon>
        <taxon>Xanthoceras</taxon>
    </lineage>
</organism>
<reference evidence="8 9" key="1">
    <citation type="submission" date="2021-02" db="EMBL/GenBank/DDBJ databases">
        <title>Plant Genome Project.</title>
        <authorList>
            <person name="Zhang R.-G."/>
        </authorList>
    </citation>
    <scope>NUCLEOTIDE SEQUENCE [LARGE SCALE GENOMIC DNA]</scope>
    <source>
        <tissue evidence="8">Leaves</tissue>
    </source>
</reference>
<keyword evidence="2" id="KW-0805">Transcription regulation</keyword>
<dbReference type="InterPro" id="IPR015300">
    <property type="entry name" value="DNA-bd_pseudobarrel_sf"/>
</dbReference>
<dbReference type="Proteomes" id="UP000827721">
    <property type="component" value="Unassembled WGS sequence"/>
</dbReference>
<feature type="region of interest" description="Disordered" evidence="6">
    <location>
        <begin position="135"/>
        <end position="162"/>
    </location>
</feature>
<gene>
    <name evidence="8" type="ORF">JRO89_XS02G0057700</name>
</gene>
<evidence type="ECO:0000313" key="8">
    <source>
        <dbReference type="EMBL" id="KAH7575173.1"/>
    </source>
</evidence>
<feature type="domain" description="TF-B3" evidence="7">
    <location>
        <begin position="326"/>
        <end position="387"/>
    </location>
</feature>
<comment type="caution">
    <text evidence="8">The sequence shown here is derived from an EMBL/GenBank/DDBJ whole genome shotgun (WGS) entry which is preliminary data.</text>
</comment>
<dbReference type="SUPFAM" id="SSF101936">
    <property type="entry name" value="DNA-binding pseudobarrel domain"/>
    <property type="match status" value="3"/>
</dbReference>
<evidence type="ECO:0000256" key="1">
    <source>
        <dbReference type="ARBA" id="ARBA00004123"/>
    </source>
</evidence>
<evidence type="ECO:0000256" key="3">
    <source>
        <dbReference type="ARBA" id="ARBA00023125"/>
    </source>
</evidence>
<evidence type="ECO:0000259" key="7">
    <source>
        <dbReference type="PROSITE" id="PS50863"/>
    </source>
</evidence>
<dbReference type="PANTHER" id="PTHR31391">
    <property type="entry name" value="B3 DOMAIN-CONTAINING PROTEIN OS11G0197600-RELATED"/>
    <property type="match status" value="1"/>
</dbReference>
<keyword evidence="4" id="KW-0804">Transcription</keyword>
<keyword evidence="3" id="KW-0238">DNA-binding</keyword>
<name>A0ABQ8IEX1_9ROSI</name>
<proteinExistence type="predicted"/>
<dbReference type="SMART" id="SM01019">
    <property type="entry name" value="B3"/>
    <property type="match status" value="3"/>
</dbReference>
<feature type="domain" description="TF-B3" evidence="7">
    <location>
        <begin position="553"/>
        <end position="652"/>
    </location>
</feature>
<evidence type="ECO:0000313" key="9">
    <source>
        <dbReference type="Proteomes" id="UP000827721"/>
    </source>
</evidence>
<dbReference type="InterPro" id="IPR044837">
    <property type="entry name" value="REM16-like"/>
</dbReference>
<dbReference type="PROSITE" id="PS50863">
    <property type="entry name" value="B3"/>
    <property type="match status" value="3"/>
</dbReference>
<keyword evidence="5" id="KW-0539">Nucleus</keyword>
<dbReference type="PANTHER" id="PTHR31391:SF106">
    <property type="entry name" value="B3 DOMAIN-CONTAINING PROTEIN OS01G0723500"/>
    <property type="match status" value="1"/>
</dbReference>
<evidence type="ECO:0000256" key="2">
    <source>
        <dbReference type="ARBA" id="ARBA00023015"/>
    </source>
</evidence>